<protein>
    <submittedName>
        <fullName evidence="3">DUF4123 domain-containing protein</fullName>
    </submittedName>
</protein>
<evidence type="ECO:0000259" key="2">
    <source>
        <dbReference type="Pfam" id="PF13503"/>
    </source>
</evidence>
<comment type="caution">
    <text evidence="3">The sequence shown here is derived from an EMBL/GenBank/DDBJ whole genome shotgun (WGS) entry which is preliminary data.</text>
</comment>
<dbReference type="Pfam" id="PF13503">
    <property type="entry name" value="DUF4123"/>
    <property type="match status" value="1"/>
</dbReference>
<evidence type="ECO:0000313" key="3">
    <source>
        <dbReference type="EMBL" id="MBK4216707.1"/>
    </source>
</evidence>
<accession>A0A934VZ56</accession>
<dbReference type="EMBL" id="JAEPRQ010000004">
    <property type="protein sequence ID" value="MBK4216707.1"/>
    <property type="molecule type" value="Genomic_DNA"/>
</dbReference>
<evidence type="ECO:0000256" key="1">
    <source>
        <dbReference type="SAM" id="MobiDB-lite"/>
    </source>
</evidence>
<gene>
    <name evidence="3" type="ORF">JJJ17_12290</name>
</gene>
<feature type="region of interest" description="Disordered" evidence="1">
    <location>
        <begin position="1"/>
        <end position="28"/>
    </location>
</feature>
<proteinExistence type="predicted"/>
<organism evidence="3 4">
    <name type="scientific">Paracoccus caeni</name>
    <dbReference type="NCBI Taxonomy" id="657651"/>
    <lineage>
        <taxon>Bacteria</taxon>
        <taxon>Pseudomonadati</taxon>
        <taxon>Pseudomonadota</taxon>
        <taxon>Alphaproteobacteria</taxon>
        <taxon>Rhodobacterales</taxon>
        <taxon>Paracoccaceae</taxon>
        <taxon>Paracoccus</taxon>
    </lineage>
</organism>
<reference evidence="3" key="1">
    <citation type="submission" date="2021-01" db="EMBL/GenBank/DDBJ databases">
        <title>Paracoccus amoyensis sp. nov., isolated from the surface seawater along the coast of Xiamen Island, China.</title>
        <authorList>
            <person name="Lyu L."/>
        </authorList>
    </citation>
    <scope>NUCLEOTIDE SEQUENCE</scope>
    <source>
        <strain evidence="3">MJ17</strain>
    </source>
</reference>
<name>A0A934VZ56_9RHOB</name>
<evidence type="ECO:0000313" key="4">
    <source>
        <dbReference type="Proteomes" id="UP000640485"/>
    </source>
</evidence>
<keyword evidence="4" id="KW-1185">Reference proteome</keyword>
<dbReference type="Proteomes" id="UP000640485">
    <property type="component" value="Unassembled WGS sequence"/>
</dbReference>
<feature type="domain" description="DUF4123" evidence="2">
    <location>
        <begin position="74"/>
        <end position="195"/>
    </location>
</feature>
<sequence>MLSQFPEADDPWRVTSSASDHSDVLSAGRVQQQQAPYRTLQVTPLDQQLGQWPRKSVPDALRDTILGVDGRQGFAVLDAAAISNLDQRLQGRRPASVCLFDGDAAVQLGAVAPWLIELADEDALTRSLFTCGPSDRWLWDSGAVIFLRSDLGIDGVRRRLRKLTQVRDEAGDAARWMFLRFWNPVFARYLLDHGSHAVCARLLAAGTIMIPDAPHGILRIWAASQADAARLEAGPLVLSLQDRHALQLAVMDGFVARVRKWLTDSYGRLPSHIDEHRFLVELFHHARNQLGLRSEREVSDYLAASWLLRQPVERVVDMRPLSHEIPQATLARMHDTAWEMSRKANSETA</sequence>
<dbReference type="InterPro" id="IPR025391">
    <property type="entry name" value="DUF4123"/>
</dbReference>
<dbReference type="RefSeq" id="WP_200686875.1">
    <property type="nucleotide sequence ID" value="NZ_JAEPRQ010000004.1"/>
</dbReference>
<dbReference type="AlphaFoldDB" id="A0A934VZ56"/>